<evidence type="ECO:0000313" key="1">
    <source>
        <dbReference type="EMBL" id="SEG39638.1"/>
    </source>
</evidence>
<keyword evidence="2" id="KW-1185">Reference proteome</keyword>
<name>A0A1H5ZT31_9FLAO</name>
<dbReference type="CDD" id="cd22641">
    <property type="entry name" value="C24-like"/>
    <property type="match status" value="1"/>
</dbReference>
<gene>
    <name evidence="1" type="ORF">SAMN05421847_2197</name>
</gene>
<accession>A0A1H5ZT31</accession>
<proteinExistence type="predicted"/>
<dbReference type="RefSeq" id="WP_103914073.1">
    <property type="nucleotide sequence ID" value="NZ_FNUS01000005.1"/>
</dbReference>
<dbReference type="OrthoDB" id="9113831at2"/>
<dbReference type="SUPFAM" id="SSF88874">
    <property type="entry name" value="Receptor-binding domain of short tail fibre protein gp12"/>
    <property type="match status" value="1"/>
</dbReference>
<organism evidence="1 2">
    <name type="scientific">Halpernia humi</name>
    <dbReference type="NCBI Taxonomy" id="493375"/>
    <lineage>
        <taxon>Bacteria</taxon>
        <taxon>Pseudomonadati</taxon>
        <taxon>Bacteroidota</taxon>
        <taxon>Flavobacteriia</taxon>
        <taxon>Flavobacteriales</taxon>
        <taxon>Weeksellaceae</taxon>
        <taxon>Chryseobacterium group</taxon>
        <taxon>Halpernia</taxon>
    </lineage>
</organism>
<reference evidence="2" key="1">
    <citation type="submission" date="2016-10" db="EMBL/GenBank/DDBJ databases">
        <authorList>
            <person name="Varghese N."/>
            <person name="Submissions S."/>
        </authorList>
    </citation>
    <scope>NUCLEOTIDE SEQUENCE [LARGE SCALE GENOMIC DNA]</scope>
    <source>
        <strain evidence="2">DSM 21580</strain>
    </source>
</reference>
<protein>
    <submittedName>
        <fullName evidence="1">Uncharacterized protein</fullName>
    </submittedName>
</protein>
<dbReference type="Proteomes" id="UP000236738">
    <property type="component" value="Unassembled WGS sequence"/>
</dbReference>
<dbReference type="AlphaFoldDB" id="A0A1H5ZT31"/>
<dbReference type="EMBL" id="FNUS01000005">
    <property type="protein sequence ID" value="SEG39638.1"/>
    <property type="molecule type" value="Genomic_DNA"/>
</dbReference>
<sequence>MDKIDYNQAGGFPLSTQILDAAQQAYKNFNTFGNLAGELAIIDGCNNASGGTVTNGFVSIYGELLPFLGTTITDNVVIVEVPDARGFESGDIKAVIYTRYATFGDATVSYPWEDFRRPLTLFALEDRLIQLEKAVPIGLVAVWGKPAEEIPEGWEIHIPFQGTVPVGRKTGDTNFGAALGTQIGTAQVTLTQNQLPKTEGTFQTIAGNSDTPTGITTYTDNSSATIAGSTSAFGHRHVKISFGNDQSHSNIQPSTIVDFIIFVGFE</sequence>
<evidence type="ECO:0000313" key="2">
    <source>
        <dbReference type="Proteomes" id="UP000236738"/>
    </source>
</evidence>